<dbReference type="EMBL" id="KZ346491">
    <property type="protein sequence ID" value="PIO69855.1"/>
    <property type="molecule type" value="Genomic_DNA"/>
</dbReference>
<gene>
    <name evidence="1" type="ORF">TELCIR_08310</name>
</gene>
<evidence type="ECO:0000313" key="2">
    <source>
        <dbReference type="Proteomes" id="UP000230423"/>
    </source>
</evidence>
<keyword evidence="2" id="KW-1185">Reference proteome</keyword>
<proteinExistence type="predicted"/>
<organism evidence="1 2">
    <name type="scientific">Teladorsagia circumcincta</name>
    <name type="common">Brown stomach worm</name>
    <name type="synonym">Ostertagia circumcincta</name>
    <dbReference type="NCBI Taxonomy" id="45464"/>
    <lineage>
        <taxon>Eukaryota</taxon>
        <taxon>Metazoa</taxon>
        <taxon>Ecdysozoa</taxon>
        <taxon>Nematoda</taxon>
        <taxon>Chromadorea</taxon>
        <taxon>Rhabditida</taxon>
        <taxon>Rhabditina</taxon>
        <taxon>Rhabditomorpha</taxon>
        <taxon>Strongyloidea</taxon>
        <taxon>Trichostrongylidae</taxon>
        <taxon>Teladorsagia</taxon>
    </lineage>
</organism>
<reference evidence="1 2" key="1">
    <citation type="submission" date="2015-09" db="EMBL/GenBank/DDBJ databases">
        <title>Draft genome of the parasitic nematode Teladorsagia circumcincta isolate WARC Sus (inbred).</title>
        <authorList>
            <person name="Mitreva M."/>
        </authorList>
    </citation>
    <scope>NUCLEOTIDE SEQUENCE [LARGE SCALE GENOMIC DNA]</scope>
    <source>
        <strain evidence="1 2">S</strain>
    </source>
</reference>
<name>A0A2G9UHY0_TELCI</name>
<sequence>MPSDARIRSLREMLAVPPCKLAPDRKLDFGDQCGSVISCPDECEMNKLMMGISPFWAGSMKKANGKNCSCTRAEGTMRDRSTPSFTLREDHKEYYLEDLIDHRQPEKFRMDYYRMEKIWSQLKKL</sequence>
<dbReference type="OrthoDB" id="5870733at2759"/>
<dbReference type="AlphaFoldDB" id="A0A2G9UHY0"/>
<dbReference type="Proteomes" id="UP000230423">
    <property type="component" value="Unassembled WGS sequence"/>
</dbReference>
<accession>A0A2G9UHY0</accession>
<evidence type="ECO:0000313" key="1">
    <source>
        <dbReference type="EMBL" id="PIO69855.1"/>
    </source>
</evidence>
<protein>
    <submittedName>
        <fullName evidence="1">Uncharacterized protein</fullName>
    </submittedName>
</protein>